<sequence>AAHTDSLAEAQAEVMKAVQSRKPTTSTVLSLKPKEPSFEDQETATLAVVLHPAGTDSDLSNPNDHISRTNSYSPQHLSRQE</sequence>
<name>R0LHB4_ANAPL</name>
<feature type="non-terminal residue" evidence="2">
    <location>
        <position position="1"/>
    </location>
</feature>
<evidence type="ECO:0000256" key="1">
    <source>
        <dbReference type="SAM" id="MobiDB-lite"/>
    </source>
</evidence>
<feature type="non-terminal residue" evidence="2">
    <location>
        <position position="81"/>
    </location>
</feature>
<feature type="region of interest" description="Disordered" evidence="1">
    <location>
        <begin position="18"/>
        <end position="40"/>
    </location>
</feature>
<proteinExistence type="predicted"/>
<dbReference type="AlphaFoldDB" id="R0LHB4"/>
<reference evidence="3" key="1">
    <citation type="journal article" date="2013" name="Nat. Genet.">
        <title>The duck genome and transcriptome provide insight into an avian influenza virus reservoir species.</title>
        <authorList>
            <person name="Huang Y."/>
            <person name="Li Y."/>
            <person name="Burt D.W."/>
            <person name="Chen H."/>
            <person name="Zhang Y."/>
            <person name="Qian W."/>
            <person name="Kim H."/>
            <person name="Gan S."/>
            <person name="Zhao Y."/>
            <person name="Li J."/>
            <person name="Yi K."/>
            <person name="Feng H."/>
            <person name="Zhu P."/>
            <person name="Li B."/>
            <person name="Liu Q."/>
            <person name="Fairley S."/>
            <person name="Magor K.E."/>
            <person name="Du Z."/>
            <person name="Hu X."/>
            <person name="Goodman L."/>
            <person name="Tafer H."/>
            <person name="Vignal A."/>
            <person name="Lee T."/>
            <person name="Kim K.W."/>
            <person name="Sheng Z."/>
            <person name="An Y."/>
            <person name="Searle S."/>
            <person name="Herrero J."/>
            <person name="Groenen M.A."/>
            <person name="Crooijmans R.P."/>
            <person name="Faraut T."/>
            <person name="Cai Q."/>
            <person name="Webster R.G."/>
            <person name="Aldridge J.R."/>
            <person name="Warren W.C."/>
            <person name="Bartschat S."/>
            <person name="Kehr S."/>
            <person name="Marz M."/>
            <person name="Stadler P.F."/>
            <person name="Smith J."/>
            <person name="Kraus R.H."/>
            <person name="Zhao Y."/>
            <person name="Ren L."/>
            <person name="Fei J."/>
            <person name="Morisson M."/>
            <person name="Kaiser P."/>
            <person name="Griffin D.K."/>
            <person name="Rao M."/>
            <person name="Pitel F."/>
            <person name="Wang J."/>
            <person name="Li N."/>
        </authorList>
    </citation>
    <scope>NUCLEOTIDE SEQUENCE [LARGE SCALE GENOMIC DNA]</scope>
</reference>
<dbReference type="EMBL" id="KB743284">
    <property type="protein sequence ID" value="EOA99702.1"/>
    <property type="molecule type" value="Genomic_DNA"/>
</dbReference>
<feature type="compositionally biased region" description="Polar residues" evidence="1">
    <location>
        <begin position="57"/>
        <end position="81"/>
    </location>
</feature>
<accession>R0LHB4</accession>
<protein>
    <submittedName>
        <fullName evidence="2">Uncharacterized protein</fullName>
    </submittedName>
</protein>
<feature type="region of interest" description="Disordered" evidence="1">
    <location>
        <begin position="52"/>
        <end position="81"/>
    </location>
</feature>
<organism evidence="2 3">
    <name type="scientific">Anas platyrhynchos</name>
    <name type="common">Mallard</name>
    <name type="synonym">Anas boschas</name>
    <dbReference type="NCBI Taxonomy" id="8839"/>
    <lineage>
        <taxon>Eukaryota</taxon>
        <taxon>Metazoa</taxon>
        <taxon>Chordata</taxon>
        <taxon>Craniata</taxon>
        <taxon>Vertebrata</taxon>
        <taxon>Euteleostomi</taxon>
        <taxon>Archelosauria</taxon>
        <taxon>Archosauria</taxon>
        <taxon>Dinosauria</taxon>
        <taxon>Saurischia</taxon>
        <taxon>Theropoda</taxon>
        <taxon>Coelurosauria</taxon>
        <taxon>Aves</taxon>
        <taxon>Neognathae</taxon>
        <taxon>Galloanserae</taxon>
        <taxon>Anseriformes</taxon>
        <taxon>Anatidae</taxon>
        <taxon>Anatinae</taxon>
        <taxon>Anas</taxon>
    </lineage>
</organism>
<keyword evidence="3" id="KW-1185">Reference proteome</keyword>
<evidence type="ECO:0000313" key="2">
    <source>
        <dbReference type="EMBL" id="EOA99702.1"/>
    </source>
</evidence>
<dbReference type="Proteomes" id="UP000296049">
    <property type="component" value="Unassembled WGS sequence"/>
</dbReference>
<evidence type="ECO:0000313" key="3">
    <source>
        <dbReference type="Proteomes" id="UP000296049"/>
    </source>
</evidence>
<gene>
    <name evidence="2" type="ORF">Anapl_11293</name>
</gene>